<dbReference type="AlphaFoldDB" id="A0A1G2RDL0"/>
<dbReference type="PANTHER" id="PTHR31157:SF1">
    <property type="entry name" value="SCP DOMAIN-CONTAINING PROTEIN"/>
    <property type="match status" value="1"/>
</dbReference>
<dbReference type="Pfam" id="PF00188">
    <property type="entry name" value="CAP"/>
    <property type="match status" value="1"/>
</dbReference>
<evidence type="ECO:0000259" key="2">
    <source>
        <dbReference type="Pfam" id="PF00188"/>
    </source>
</evidence>
<dbReference type="InterPro" id="IPR035940">
    <property type="entry name" value="CAP_sf"/>
</dbReference>
<dbReference type="Gene3D" id="3.40.33.10">
    <property type="entry name" value="CAP"/>
    <property type="match status" value="1"/>
</dbReference>
<gene>
    <name evidence="3" type="ORF">A3F15_02075</name>
</gene>
<evidence type="ECO:0000313" key="4">
    <source>
        <dbReference type="Proteomes" id="UP000177078"/>
    </source>
</evidence>
<feature type="coiled-coil region" evidence="1">
    <location>
        <begin position="210"/>
        <end position="264"/>
    </location>
</feature>
<organism evidence="3 4">
    <name type="scientific">Candidatus Wildermuthbacteria bacterium RIFCSPHIGHO2_12_FULL_40_12</name>
    <dbReference type="NCBI Taxonomy" id="1802457"/>
    <lineage>
        <taxon>Bacteria</taxon>
        <taxon>Candidatus Wildermuthiibacteriota</taxon>
    </lineage>
</organism>
<comment type="caution">
    <text evidence="3">The sequence shown here is derived from an EMBL/GenBank/DDBJ whole genome shotgun (WGS) entry which is preliminary data.</text>
</comment>
<evidence type="ECO:0000313" key="3">
    <source>
        <dbReference type="EMBL" id="OHA70920.1"/>
    </source>
</evidence>
<feature type="domain" description="SCP" evidence="2">
    <location>
        <begin position="75"/>
        <end position="178"/>
    </location>
</feature>
<sequence length="289" mass="32280">MKILRIIIIVLLFAALLVLGFRLWQDIVKLSSRLDFGFPEKEEELGKQISSPPPLRAKRETPESFLTKEGVLIWTNAQRQRNNMVLLKENHTLNLMAQAKVKDMFDNQYFAHESLSGKGAGDLAADFSYQFLAVGENLALGNFKDDEALVEAWMASEGHRKNILSGVYQEIGVAVGKGVFEGKTTWLAVQHFGLPSSVCPGIDTTLQANVEEKEAQVSALAEQLSVMEAEIKAMKGKRNQREEYEQKAEEYNQLVVQYNALVEENKALVSTYNVQVNSFNSCVAGYLGE</sequence>
<name>A0A1G2RDL0_9BACT</name>
<dbReference type="STRING" id="1802457.A3F15_02075"/>
<accession>A0A1G2RDL0</accession>
<dbReference type="PANTHER" id="PTHR31157">
    <property type="entry name" value="SCP DOMAIN-CONTAINING PROTEIN"/>
    <property type="match status" value="1"/>
</dbReference>
<dbReference type="EMBL" id="MHUC01000015">
    <property type="protein sequence ID" value="OHA70920.1"/>
    <property type="molecule type" value="Genomic_DNA"/>
</dbReference>
<dbReference type="CDD" id="cd05379">
    <property type="entry name" value="CAP_bacterial"/>
    <property type="match status" value="1"/>
</dbReference>
<dbReference type="InterPro" id="IPR014044">
    <property type="entry name" value="CAP_dom"/>
</dbReference>
<evidence type="ECO:0000256" key="1">
    <source>
        <dbReference type="SAM" id="Coils"/>
    </source>
</evidence>
<reference evidence="3 4" key="1">
    <citation type="journal article" date="2016" name="Nat. Commun.">
        <title>Thousands of microbial genomes shed light on interconnected biogeochemical processes in an aquifer system.</title>
        <authorList>
            <person name="Anantharaman K."/>
            <person name="Brown C.T."/>
            <person name="Hug L.A."/>
            <person name="Sharon I."/>
            <person name="Castelle C.J."/>
            <person name="Probst A.J."/>
            <person name="Thomas B.C."/>
            <person name="Singh A."/>
            <person name="Wilkins M.J."/>
            <person name="Karaoz U."/>
            <person name="Brodie E.L."/>
            <person name="Williams K.H."/>
            <person name="Hubbard S.S."/>
            <person name="Banfield J.F."/>
        </authorList>
    </citation>
    <scope>NUCLEOTIDE SEQUENCE [LARGE SCALE GENOMIC DNA]</scope>
</reference>
<keyword evidence="1" id="KW-0175">Coiled coil</keyword>
<dbReference type="Proteomes" id="UP000177078">
    <property type="component" value="Unassembled WGS sequence"/>
</dbReference>
<dbReference type="SUPFAM" id="SSF55797">
    <property type="entry name" value="PR-1-like"/>
    <property type="match status" value="1"/>
</dbReference>
<proteinExistence type="predicted"/>
<protein>
    <recommendedName>
        <fullName evidence="2">SCP domain-containing protein</fullName>
    </recommendedName>
</protein>